<gene>
    <name evidence="13" type="ORF">FM038_006220</name>
</gene>
<dbReference type="SUPFAM" id="SSF54523">
    <property type="entry name" value="Pili subunits"/>
    <property type="match status" value="1"/>
</dbReference>
<evidence type="ECO:0000256" key="2">
    <source>
        <dbReference type="ARBA" id="ARBA00021549"/>
    </source>
</evidence>
<evidence type="ECO:0000256" key="5">
    <source>
        <dbReference type="ARBA" id="ARBA00022519"/>
    </source>
</evidence>
<dbReference type="InterPro" id="IPR022346">
    <property type="entry name" value="T2SS_GspH"/>
</dbReference>
<dbReference type="InterPro" id="IPR012902">
    <property type="entry name" value="N_methyl_site"/>
</dbReference>
<evidence type="ECO:0000256" key="3">
    <source>
        <dbReference type="ARBA" id="ARBA00022475"/>
    </source>
</evidence>
<keyword evidence="5" id="KW-0997">Cell inner membrane</keyword>
<evidence type="ECO:0000256" key="1">
    <source>
        <dbReference type="ARBA" id="ARBA00004377"/>
    </source>
</evidence>
<reference evidence="13" key="1">
    <citation type="submission" date="2021-07" db="EMBL/GenBank/DDBJ databases">
        <title>Shewanella sp. YLB-07 whole genome sequence.</title>
        <authorList>
            <person name="Yu L."/>
        </authorList>
    </citation>
    <scope>NUCLEOTIDE SEQUENCE</scope>
    <source>
        <strain evidence="13">YLB-08</strain>
    </source>
</reference>
<keyword evidence="3" id="KW-1003">Cell membrane</keyword>
<evidence type="ECO:0000256" key="10">
    <source>
        <dbReference type="ARBA" id="ARBA00030775"/>
    </source>
</evidence>
<dbReference type="Pfam" id="PF12019">
    <property type="entry name" value="GspH"/>
    <property type="match status" value="1"/>
</dbReference>
<keyword evidence="8 11" id="KW-0472">Membrane</keyword>
<sequence length="171" mass="18333">MRPKINGFTLVELMVTLVIAMLLIGVGAPSLKSLYEGYRADSEIRKVSQSLQFARSHAVSYGSRVTMCPIVSGSCNSDWSKGYKIFLDNGTANQIDGNDEILTVVGAFNSSDFVTYDNSSISYSPDGLLTGAFTSGQFVYCPANKSSDESLGIDLSPSGKSKYSTTSVNCM</sequence>
<keyword evidence="14" id="KW-1185">Reference proteome</keyword>
<dbReference type="InterPro" id="IPR045584">
    <property type="entry name" value="Pilin-like"/>
</dbReference>
<organism evidence="13 14">
    <name type="scientific">Shewanella eurypsychrophilus</name>
    <dbReference type="NCBI Taxonomy" id="2593656"/>
    <lineage>
        <taxon>Bacteria</taxon>
        <taxon>Pseudomonadati</taxon>
        <taxon>Pseudomonadota</taxon>
        <taxon>Gammaproteobacteria</taxon>
        <taxon>Alteromonadales</taxon>
        <taxon>Shewanellaceae</taxon>
        <taxon>Shewanella</taxon>
    </lineage>
</organism>
<keyword evidence="7 11" id="KW-1133">Transmembrane helix</keyword>
<keyword evidence="4" id="KW-0488">Methylation</keyword>
<name>A0ABX6V5F3_9GAMM</name>
<feature type="transmembrane region" description="Helical" evidence="11">
    <location>
        <begin position="7"/>
        <end position="28"/>
    </location>
</feature>
<proteinExistence type="inferred from homology"/>
<evidence type="ECO:0000256" key="8">
    <source>
        <dbReference type="ARBA" id="ARBA00023136"/>
    </source>
</evidence>
<evidence type="ECO:0000313" key="13">
    <source>
        <dbReference type="EMBL" id="QPG57080.1"/>
    </source>
</evidence>
<keyword evidence="6 11" id="KW-0812">Transmembrane</keyword>
<protein>
    <recommendedName>
        <fullName evidence="2">Type II secretion system protein H</fullName>
    </recommendedName>
    <alternativeName>
        <fullName evidence="10">General secretion pathway protein H</fullName>
    </alternativeName>
</protein>
<dbReference type="Pfam" id="PF07963">
    <property type="entry name" value="N_methyl"/>
    <property type="match status" value="1"/>
</dbReference>
<dbReference type="EMBL" id="CP045503">
    <property type="protein sequence ID" value="QPG57080.1"/>
    <property type="molecule type" value="Genomic_DNA"/>
</dbReference>
<evidence type="ECO:0000313" key="14">
    <source>
        <dbReference type="Proteomes" id="UP000316416"/>
    </source>
</evidence>
<dbReference type="Gene3D" id="3.55.40.10">
    <property type="entry name" value="minor pseudopilin epsh domain"/>
    <property type="match status" value="1"/>
</dbReference>
<evidence type="ECO:0000256" key="9">
    <source>
        <dbReference type="ARBA" id="ARBA00025772"/>
    </source>
</evidence>
<evidence type="ECO:0000256" key="11">
    <source>
        <dbReference type="SAM" id="Phobius"/>
    </source>
</evidence>
<comment type="subcellular location">
    <subcellularLocation>
        <location evidence="1">Cell inner membrane</location>
        <topology evidence="1">Single-pass membrane protein</topology>
    </subcellularLocation>
</comment>
<feature type="domain" description="General secretion pathway GspH" evidence="12">
    <location>
        <begin position="44"/>
        <end position="159"/>
    </location>
</feature>
<evidence type="ECO:0000256" key="7">
    <source>
        <dbReference type="ARBA" id="ARBA00022989"/>
    </source>
</evidence>
<comment type="similarity">
    <text evidence="9">Belongs to the GSP H family.</text>
</comment>
<evidence type="ECO:0000259" key="12">
    <source>
        <dbReference type="Pfam" id="PF12019"/>
    </source>
</evidence>
<dbReference type="RefSeq" id="WP_142872448.1">
    <property type="nucleotide sequence ID" value="NZ_CP045503.2"/>
</dbReference>
<evidence type="ECO:0000256" key="4">
    <source>
        <dbReference type="ARBA" id="ARBA00022481"/>
    </source>
</evidence>
<dbReference type="Proteomes" id="UP000316416">
    <property type="component" value="Chromosome"/>
</dbReference>
<evidence type="ECO:0000256" key="6">
    <source>
        <dbReference type="ARBA" id="ARBA00022692"/>
    </source>
</evidence>
<accession>A0ABX6V5F3</accession>